<protein>
    <submittedName>
        <fullName evidence="1">Uncharacterized protein</fullName>
    </submittedName>
</protein>
<dbReference type="RefSeq" id="WP_309203633.1">
    <property type="nucleotide sequence ID" value="NZ_CP133548.1"/>
</dbReference>
<dbReference type="KEGG" id="plei:Q9312_05760"/>
<dbReference type="EMBL" id="CP133548">
    <property type="protein sequence ID" value="WMS88419.1"/>
    <property type="molecule type" value="Genomic_DNA"/>
</dbReference>
<organism evidence="1 2">
    <name type="scientific">Pleionea litopenaei</name>
    <dbReference type="NCBI Taxonomy" id="3070815"/>
    <lineage>
        <taxon>Bacteria</taxon>
        <taxon>Pseudomonadati</taxon>
        <taxon>Pseudomonadota</taxon>
        <taxon>Gammaproteobacteria</taxon>
        <taxon>Oceanospirillales</taxon>
        <taxon>Pleioneaceae</taxon>
        <taxon>Pleionea</taxon>
    </lineage>
</organism>
<sequence length="93" mass="10847">MALKVSNKVERKLSTKHKVSIQEVHDCFANRERGFLEDIREEHKTIPPSQWFIADTDYGRKLKIVFVAVGRDIHIKSAYEANAKEIEIYNKFA</sequence>
<dbReference type="Proteomes" id="UP001239782">
    <property type="component" value="Chromosome"/>
</dbReference>
<proteinExistence type="predicted"/>
<evidence type="ECO:0000313" key="2">
    <source>
        <dbReference type="Proteomes" id="UP001239782"/>
    </source>
</evidence>
<dbReference type="AlphaFoldDB" id="A0AA51X7Z7"/>
<accession>A0AA51X7Z7</accession>
<gene>
    <name evidence="1" type="ORF">Q9312_05760</name>
</gene>
<name>A0AA51X7Z7_9GAMM</name>
<evidence type="ECO:0000313" key="1">
    <source>
        <dbReference type="EMBL" id="WMS88419.1"/>
    </source>
</evidence>
<keyword evidence="2" id="KW-1185">Reference proteome</keyword>
<reference evidence="1 2" key="1">
    <citation type="submission" date="2023-08" db="EMBL/GenBank/DDBJ databases">
        <title>Pleionea litopenaei sp. nov., isolated from stomach of juvenile Litopenaeus vannamei.</title>
        <authorList>
            <person name="Rho A.M."/>
            <person name="Hwang C.Y."/>
        </authorList>
    </citation>
    <scope>NUCLEOTIDE SEQUENCE [LARGE SCALE GENOMIC DNA]</scope>
    <source>
        <strain evidence="1 2">HL-JVS1</strain>
    </source>
</reference>